<dbReference type="EMBL" id="DSDY01000153">
    <property type="protein sequence ID" value="HDS10947.1"/>
    <property type="molecule type" value="Genomic_DNA"/>
</dbReference>
<accession>A0A7C1HX98</accession>
<feature type="region of interest" description="Disordered" evidence="3">
    <location>
        <begin position="1"/>
        <end position="22"/>
    </location>
</feature>
<feature type="compositionally biased region" description="Low complexity" evidence="3">
    <location>
        <begin position="1"/>
        <end position="20"/>
    </location>
</feature>
<keyword evidence="1 2" id="KW-0690">Ribosome biogenesis</keyword>
<dbReference type="SUPFAM" id="SSF52954">
    <property type="entry name" value="Class II aaRS ABD-related"/>
    <property type="match status" value="1"/>
</dbReference>
<evidence type="ECO:0000259" key="4">
    <source>
        <dbReference type="PROSITE" id="PS50833"/>
    </source>
</evidence>
<evidence type="ECO:0000256" key="1">
    <source>
        <dbReference type="ARBA" id="ARBA00022517"/>
    </source>
</evidence>
<name>A0A7C1HX98_9CREN</name>
<comment type="function">
    <text evidence="2">Probably involved in the biogenesis of the ribosome.</text>
</comment>
<proteinExistence type="inferred from homology"/>
<comment type="caution">
    <text evidence="5">The sequence shown here is derived from an EMBL/GenBank/DDBJ whole genome shotgun (WGS) entry which is preliminary data.</text>
</comment>
<sequence>MSEVNEPSSRSLTLLTTSREPSPRTRSLIKDISSLSANIVRLNRGKMTFKELLSRAFTLGAKTLVIVGEIRGNPSIMRVYDTEPLWMNQPPIHIFTLFISGVSLSRERRHGLPEKPVSNVYVVSSDFANETHRIISLAFTRVFSATIVRPTSGKDGLRVHVIPKDNLFYVFFKMSDKFVGPVLKISEARIIGKPFEGG</sequence>
<dbReference type="SMART" id="SM00879">
    <property type="entry name" value="Brix"/>
    <property type="match status" value="1"/>
</dbReference>
<evidence type="ECO:0000313" key="5">
    <source>
        <dbReference type="EMBL" id="HDS10947.1"/>
    </source>
</evidence>
<dbReference type="AlphaFoldDB" id="A0A7C1HX98"/>
<gene>
    <name evidence="5" type="ORF">ENO04_04985</name>
</gene>
<dbReference type="GO" id="GO:0019843">
    <property type="term" value="F:rRNA binding"/>
    <property type="evidence" value="ECO:0007669"/>
    <property type="project" value="InterPro"/>
</dbReference>
<feature type="domain" description="Brix" evidence="4">
    <location>
        <begin position="11"/>
        <end position="196"/>
    </location>
</feature>
<dbReference type="PROSITE" id="PS50833">
    <property type="entry name" value="BRIX"/>
    <property type="match status" value="1"/>
</dbReference>
<dbReference type="GO" id="GO:0006364">
    <property type="term" value="P:rRNA processing"/>
    <property type="evidence" value="ECO:0007669"/>
    <property type="project" value="InterPro"/>
</dbReference>
<dbReference type="HAMAP" id="MF_00699">
    <property type="entry name" value="BriX"/>
    <property type="match status" value="1"/>
</dbReference>
<evidence type="ECO:0000256" key="3">
    <source>
        <dbReference type="SAM" id="MobiDB-lite"/>
    </source>
</evidence>
<reference evidence="5" key="1">
    <citation type="journal article" date="2020" name="mSystems">
        <title>Genome- and Community-Level Interaction Insights into Carbon Utilization and Element Cycling Functions of Hydrothermarchaeota in Hydrothermal Sediment.</title>
        <authorList>
            <person name="Zhou Z."/>
            <person name="Liu Y."/>
            <person name="Xu W."/>
            <person name="Pan J."/>
            <person name="Luo Z.H."/>
            <person name="Li M."/>
        </authorList>
    </citation>
    <scope>NUCLEOTIDE SEQUENCE [LARGE SCALE GENOMIC DNA]</scope>
    <source>
        <strain evidence="5">SpSt-123</strain>
    </source>
</reference>
<dbReference type="InterPro" id="IPR007109">
    <property type="entry name" value="Brix"/>
</dbReference>
<organism evidence="5">
    <name type="scientific">Fervidicoccus fontis</name>
    <dbReference type="NCBI Taxonomy" id="683846"/>
    <lineage>
        <taxon>Archaea</taxon>
        <taxon>Thermoproteota</taxon>
        <taxon>Thermoprotei</taxon>
        <taxon>Fervidicoccales</taxon>
        <taxon>Fervidicoccaceae</taxon>
        <taxon>Fervidicoccus</taxon>
    </lineage>
</organism>
<dbReference type="Gene3D" id="3.40.50.10480">
    <property type="entry name" value="Probable brix-domain ribosomal biogenesis protein"/>
    <property type="match status" value="1"/>
</dbReference>
<protein>
    <recommendedName>
        <fullName evidence="2">Probable Brix domain-containing ribosomal biogenesis protein</fullName>
    </recommendedName>
</protein>
<dbReference type="InterPro" id="IPR023548">
    <property type="entry name" value="Brix_dom_Rbsml_bgen_prot"/>
</dbReference>
<evidence type="ECO:0000256" key="2">
    <source>
        <dbReference type="HAMAP-Rule" id="MF_00699"/>
    </source>
</evidence>